<keyword evidence="2" id="KW-0245">EGF-like domain</keyword>
<evidence type="ECO:0000256" key="2">
    <source>
        <dbReference type="PROSITE-ProRule" id="PRU00076"/>
    </source>
</evidence>
<gene>
    <name evidence="6" type="ORF">AMECASPLE_007143</name>
</gene>
<dbReference type="InterPro" id="IPR000294">
    <property type="entry name" value="GLA_domain"/>
</dbReference>
<dbReference type="PROSITE" id="PS01186">
    <property type="entry name" value="EGF_2"/>
    <property type="match status" value="1"/>
</dbReference>
<dbReference type="PRINTS" id="PR00001">
    <property type="entry name" value="GLABLOOD"/>
</dbReference>
<dbReference type="PROSITE" id="PS00011">
    <property type="entry name" value="GLA_1"/>
    <property type="match status" value="1"/>
</dbReference>
<dbReference type="SUPFAM" id="SSF57196">
    <property type="entry name" value="EGF/Laminin"/>
    <property type="match status" value="1"/>
</dbReference>
<dbReference type="InterPro" id="IPR017857">
    <property type="entry name" value="Coagulation_fac-like_Gla_dom"/>
</dbReference>
<dbReference type="SMART" id="SM00181">
    <property type="entry name" value="EGF"/>
    <property type="match status" value="1"/>
</dbReference>
<name>A0ABV0XCN2_9TELE</name>
<evidence type="ECO:0000313" key="6">
    <source>
        <dbReference type="EMBL" id="MEQ2279215.1"/>
    </source>
</evidence>
<dbReference type="InterPro" id="IPR050442">
    <property type="entry name" value="Peptidase_S1_coag_factors"/>
</dbReference>
<evidence type="ECO:0000256" key="3">
    <source>
        <dbReference type="SAM" id="SignalP"/>
    </source>
</evidence>
<feature type="signal peptide" evidence="3">
    <location>
        <begin position="1"/>
        <end position="26"/>
    </location>
</feature>
<accession>A0ABV0XCN2</accession>
<organism evidence="6 7">
    <name type="scientific">Ameca splendens</name>
    <dbReference type="NCBI Taxonomy" id="208324"/>
    <lineage>
        <taxon>Eukaryota</taxon>
        <taxon>Metazoa</taxon>
        <taxon>Chordata</taxon>
        <taxon>Craniata</taxon>
        <taxon>Vertebrata</taxon>
        <taxon>Euteleostomi</taxon>
        <taxon>Actinopterygii</taxon>
        <taxon>Neopterygii</taxon>
        <taxon>Teleostei</taxon>
        <taxon>Neoteleostei</taxon>
        <taxon>Acanthomorphata</taxon>
        <taxon>Ovalentaria</taxon>
        <taxon>Atherinomorphae</taxon>
        <taxon>Cyprinodontiformes</taxon>
        <taxon>Goodeidae</taxon>
        <taxon>Ameca</taxon>
    </lineage>
</organism>
<feature type="disulfide bond" evidence="2">
    <location>
        <begin position="120"/>
        <end position="129"/>
    </location>
</feature>
<dbReference type="PANTHER" id="PTHR24278:SF34">
    <property type="entry name" value="COAGULATION FACTOR VII,-LIKE"/>
    <property type="match status" value="1"/>
</dbReference>
<feature type="domain" description="Gla" evidence="5">
    <location>
        <begin position="48"/>
        <end position="94"/>
    </location>
</feature>
<dbReference type="Proteomes" id="UP001469553">
    <property type="component" value="Unassembled WGS sequence"/>
</dbReference>
<dbReference type="SUPFAM" id="SSF57630">
    <property type="entry name" value="GLA-domain"/>
    <property type="match status" value="1"/>
</dbReference>
<comment type="caution">
    <text evidence="6">The sequence shown here is derived from an EMBL/GenBank/DDBJ whole genome shotgun (WGS) entry which is preliminary data.</text>
</comment>
<dbReference type="InterPro" id="IPR000742">
    <property type="entry name" value="EGF"/>
</dbReference>
<keyword evidence="3" id="KW-0732">Signal</keyword>
<evidence type="ECO:0000313" key="7">
    <source>
        <dbReference type="Proteomes" id="UP001469553"/>
    </source>
</evidence>
<dbReference type="SMART" id="SM00069">
    <property type="entry name" value="GLA"/>
    <property type="match status" value="1"/>
</dbReference>
<keyword evidence="1 2" id="KW-1015">Disulfide bond</keyword>
<dbReference type="PROSITE" id="PS50026">
    <property type="entry name" value="EGF_3"/>
    <property type="match status" value="1"/>
</dbReference>
<dbReference type="InterPro" id="IPR001881">
    <property type="entry name" value="EGF-like_Ca-bd_dom"/>
</dbReference>
<dbReference type="Pfam" id="PF00008">
    <property type="entry name" value="EGF"/>
    <property type="match status" value="1"/>
</dbReference>
<dbReference type="SMART" id="SM00179">
    <property type="entry name" value="EGF_CA"/>
    <property type="match status" value="1"/>
</dbReference>
<protein>
    <submittedName>
        <fullName evidence="6">Uncharacterized protein</fullName>
    </submittedName>
</protein>
<keyword evidence="7" id="KW-1185">Reference proteome</keyword>
<comment type="caution">
    <text evidence="2">Lacks conserved residue(s) required for the propagation of feature annotation.</text>
</comment>
<dbReference type="Pfam" id="PF00594">
    <property type="entry name" value="Gla"/>
    <property type="match status" value="1"/>
</dbReference>
<dbReference type="PROSITE" id="PS50998">
    <property type="entry name" value="GLA_2"/>
    <property type="match status" value="1"/>
</dbReference>
<feature type="domain" description="EGF-like" evidence="4">
    <location>
        <begin position="94"/>
        <end position="130"/>
    </location>
</feature>
<dbReference type="EMBL" id="JAHRIP010000358">
    <property type="protein sequence ID" value="MEQ2279215.1"/>
    <property type="molecule type" value="Genomic_DNA"/>
</dbReference>
<dbReference type="Gene3D" id="4.10.740.10">
    <property type="entry name" value="Coagulation Factor IX"/>
    <property type="match status" value="1"/>
</dbReference>
<dbReference type="CDD" id="cd00054">
    <property type="entry name" value="EGF_CA"/>
    <property type="match status" value="1"/>
</dbReference>
<dbReference type="InterPro" id="IPR035972">
    <property type="entry name" value="GLA-like_dom_SF"/>
</dbReference>
<evidence type="ECO:0000256" key="1">
    <source>
        <dbReference type="ARBA" id="ARBA00023157"/>
    </source>
</evidence>
<dbReference type="Gene3D" id="2.10.25.10">
    <property type="entry name" value="Laminin"/>
    <property type="match status" value="1"/>
</dbReference>
<evidence type="ECO:0000259" key="4">
    <source>
        <dbReference type="PROSITE" id="PS50026"/>
    </source>
</evidence>
<reference evidence="6 7" key="1">
    <citation type="submission" date="2021-06" db="EMBL/GenBank/DDBJ databases">
        <authorList>
            <person name="Palmer J.M."/>
        </authorList>
    </citation>
    <scope>NUCLEOTIDE SEQUENCE [LARGE SCALE GENOMIC DNA]</scope>
    <source>
        <strain evidence="6 7">AS_MEX2019</strain>
        <tissue evidence="6">Muscle</tissue>
    </source>
</reference>
<dbReference type="PANTHER" id="PTHR24278">
    <property type="entry name" value="COAGULATION FACTOR"/>
    <property type="match status" value="1"/>
</dbReference>
<evidence type="ECO:0000259" key="5">
    <source>
        <dbReference type="PROSITE" id="PS50998"/>
    </source>
</evidence>
<proteinExistence type="predicted"/>
<feature type="chain" id="PRO_5045374517" evidence="3">
    <location>
        <begin position="27"/>
        <end position="178"/>
    </location>
</feature>
<sequence length="178" mass="20328">MASISRGTTSVFFLLLIMAFFPACTGTPGEGTFMLRHEASGFLHRTRRANSFLEELRLGNLERECYEEKCSFEEAREIIPQSQQLENFWRTYTAVDHCLSSPCKNGATCTRHYNTYICKCAAGFHGSKCDKAHILPYQSPESVSFVFLWEMLAICHLVVNEFLSQPILTQDQRREKGP</sequence>
<dbReference type="PROSITE" id="PS00022">
    <property type="entry name" value="EGF_1"/>
    <property type="match status" value="1"/>
</dbReference>